<evidence type="ECO:0000259" key="14">
    <source>
        <dbReference type="PROSITE" id="PS51384"/>
    </source>
</evidence>
<dbReference type="PROSITE" id="PS51384">
    <property type="entry name" value="FAD_FR"/>
    <property type="match status" value="1"/>
</dbReference>
<keyword evidence="9 11" id="KW-0408">Iron</keyword>
<feature type="binding site" evidence="11 13">
    <location>
        <position position="218"/>
    </location>
    <ligand>
        <name>[2Fe-2S] cluster</name>
        <dbReference type="ChEBI" id="CHEBI:190135"/>
    </ligand>
</feature>
<comment type="subunit">
    <text evidence="11">Heterotetramer of 2 PyrK and 2 PyrD type B subunits.</text>
</comment>
<sequence length="254" mass="27476">MLCELISKAQPSEGVFDYTIECHQMAIKAKPGQFLHILCGGDSYLRRPISICDVIDNRLIRFIFQVKGEGTKALSRAKVGERLDVLGPLGNGFDYQQKAEQEGDCVLIGGGIGIYPLLGLARRMKDKPVVMLGFRNTDSMLLTGEFSVVARSLYVSSDDGSVGVEGNVTDILKHSLSMGSKISKIYTCGPKPMMKAVAEIARENNIACEASLEERMGCGVGACVTCTCTMTDGSRKRVCKDGPVFNALEVDFDG</sequence>
<keyword evidence="7 11" id="KW-0665">Pyrimidine biosynthesis</keyword>
<dbReference type="Gene3D" id="2.40.30.10">
    <property type="entry name" value="Translation factors"/>
    <property type="match status" value="1"/>
</dbReference>
<feature type="binding site" evidence="11 13">
    <location>
        <position position="226"/>
    </location>
    <ligand>
        <name>[2Fe-2S] cluster</name>
        <dbReference type="ChEBI" id="CHEBI:190135"/>
    </ligand>
</feature>
<dbReference type="InterPro" id="IPR017927">
    <property type="entry name" value="FAD-bd_FR_type"/>
</dbReference>
<dbReference type="PANTHER" id="PTHR43513">
    <property type="entry name" value="DIHYDROOROTATE DEHYDROGENASE B (NAD(+)), ELECTRON TRANSFER SUBUNIT"/>
    <property type="match status" value="1"/>
</dbReference>
<dbReference type="Gene3D" id="2.10.240.10">
    <property type="entry name" value="Dihydroorotate dehydrogenase, electron transfer subunit"/>
    <property type="match status" value="1"/>
</dbReference>
<comment type="cofactor">
    <cofactor evidence="13">
        <name>[2Fe-2S] cluster</name>
        <dbReference type="ChEBI" id="CHEBI:190135"/>
    </cofactor>
    <text evidence="13">Binds 1 [2Fe-2S] cluster per subunit.</text>
</comment>
<reference evidence="15" key="2">
    <citation type="submission" date="2021-04" db="EMBL/GenBank/DDBJ databases">
        <authorList>
            <person name="Gilroy R."/>
        </authorList>
    </citation>
    <scope>NUCLEOTIDE SEQUENCE</scope>
    <source>
        <strain evidence="15">5790</strain>
    </source>
</reference>
<dbReference type="PRINTS" id="PR00409">
    <property type="entry name" value="PHDIOXRDTASE"/>
</dbReference>
<feature type="binding site" evidence="11 13">
    <location>
        <position position="223"/>
    </location>
    <ligand>
        <name>[2Fe-2S] cluster</name>
        <dbReference type="ChEBI" id="CHEBI:190135"/>
    </ligand>
</feature>
<feature type="binding site" evidence="11 12">
    <location>
        <begin position="70"/>
        <end position="71"/>
    </location>
    <ligand>
        <name>FAD</name>
        <dbReference type="ChEBI" id="CHEBI:57692"/>
    </ligand>
</feature>
<organism evidence="15 16">
    <name type="scientific">Candidatus Monoglobus merdigallinarum</name>
    <dbReference type="NCBI Taxonomy" id="2838698"/>
    <lineage>
        <taxon>Bacteria</taxon>
        <taxon>Bacillati</taxon>
        <taxon>Bacillota</taxon>
        <taxon>Clostridia</taxon>
        <taxon>Monoglobales</taxon>
        <taxon>Monoglobaceae</taxon>
        <taxon>Monoglobus</taxon>
    </lineage>
</organism>
<dbReference type="Proteomes" id="UP000824162">
    <property type="component" value="Unassembled WGS sequence"/>
</dbReference>
<dbReference type="HAMAP" id="MF_01211">
    <property type="entry name" value="DHODB_Fe_S_bind"/>
    <property type="match status" value="1"/>
</dbReference>
<evidence type="ECO:0000256" key="12">
    <source>
        <dbReference type="PIRSR" id="PIRSR006816-1"/>
    </source>
</evidence>
<feature type="binding site" evidence="11 12">
    <location>
        <begin position="63"/>
        <end position="65"/>
    </location>
    <ligand>
        <name>FAD</name>
        <dbReference type="ChEBI" id="CHEBI:57692"/>
    </ligand>
</feature>
<feature type="domain" description="FAD-binding FR-type" evidence="14">
    <location>
        <begin position="1"/>
        <end position="95"/>
    </location>
</feature>
<dbReference type="InterPro" id="IPR039261">
    <property type="entry name" value="FNR_nucleotide-bd"/>
</dbReference>
<comment type="similarity">
    <text evidence="1 11">Belongs to the PyrK family.</text>
</comment>
<dbReference type="SUPFAM" id="SSF52343">
    <property type="entry name" value="Ferredoxin reductase-like, C-terminal NADP-linked domain"/>
    <property type="match status" value="1"/>
</dbReference>
<evidence type="ECO:0000256" key="5">
    <source>
        <dbReference type="ARBA" id="ARBA00022723"/>
    </source>
</evidence>
<keyword evidence="6 11" id="KW-0274">FAD</keyword>
<dbReference type="InterPro" id="IPR050353">
    <property type="entry name" value="PyrK_electron_transfer"/>
</dbReference>
<dbReference type="Pfam" id="PF00175">
    <property type="entry name" value="NAD_binding_1"/>
    <property type="match status" value="1"/>
</dbReference>
<evidence type="ECO:0000256" key="4">
    <source>
        <dbReference type="ARBA" id="ARBA00022714"/>
    </source>
</evidence>
<accession>A0A9D1TL70</accession>
<dbReference type="GO" id="GO:0046872">
    <property type="term" value="F:metal ion binding"/>
    <property type="evidence" value="ECO:0007669"/>
    <property type="project" value="UniProtKB-KW"/>
</dbReference>
<comment type="function">
    <text evidence="11">Responsible for channeling the electrons from the oxidation of dihydroorotate from the FMN redox center in the PyrD type B subunit to the ultimate electron acceptor NAD(+).</text>
</comment>
<reference evidence="15" key="1">
    <citation type="journal article" date="2021" name="PeerJ">
        <title>Extensive microbial diversity within the chicken gut microbiome revealed by metagenomics and culture.</title>
        <authorList>
            <person name="Gilroy R."/>
            <person name="Ravi A."/>
            <person name="Getino M."/>
            <person name="Pursley I."/>
            <person name="Horton D.L."/>
            <person name="Alikhan N.F."/>
            <person name="Baker D."/>
            <person name="Gharbi K."/>
            <person name="Hall N."/>
            <person name="Watson M."/>
            <person name="Adriaenssens E.M."/>
            <person name="Foster-Nyarko E."/>
            <person name="Jarju S."/>
            <person name="Secka A."/>
            <person name="Antonio M."/>
            <person name="Oren A."/>
            <person name="Chaudhuri R.R."/>
            <person name="La Ragione R."/>
            <person name="Hildebrand F."/>
            <person name="Pallen M.J."/>
        </authorList>
    </citation>
    <scope>NUCLEOTIDE SEQUENCE</scope>
    <source>
        <strain evidence="15">5790</strain>
    </source>
</reference>
<evidence type="ECO:0000256" key="13">
    <source>
        <dbReference type="PIRSR" id="PIRSR006816-2"/>
    </source>
</evidence>
<evidence type="ECO:0000256" key="1">
    <source>
        <dbReference type="ARBA" id="ARBA00006422"/>
    </source>
</evidence>
<comment type="caution">
    <text evidence="15">The sequence shown here is derived from an EMBL/GenBank/DDBJ whole genome shotgun (WGS) entry which is preliminary data.</text>
</comment>
<evidence type="ECO:0000256" key="6">
    <source>
        <dbReference type="ARBA" id="ARBA00022827"/>
    </source>
</evidence>
<name>A0A9D1TL70_9FIRM</name>
<comment type="cofactor">
    <cofactor evidence="11 12">
        <name>FAD</name>
        <dbReference type="ChEBI" id="CHEBI:57692"/>
    </cofactor>
    <text evidence="11 12">Binds 1 FAD per subunit.</text>
</comment>
<comment type="pathway">
    <text evidence="11">Pyrimidine metabolism; UMP biosynthesis via de novo pathway; orotate from (S)-dihydroorotate (NAD(+) route): step 1/1.</text>
</comment>
<evidence type="ECO:0000256" key="10">
    <source>
        <dbReference type="ARBA" id="ARBA00023014"/>
    </source>
</evidence>
<dbReference type="SUPFAM" id="SSF63380">
    <property type="entry name" value="Riboflavin synthase domain-like"/>
    <property type="match status" value="1"/>
</dbReference>
<evidence type="ECO:0000313" key="15">
    <source>
        <dbReference type="EMBL" id="HIV85500.1"/>
    </source>
</evidence>
<dbReference type="CDD" id="cd06218">
    <property type="entry name" value="DHOD_e_trans"/>
    <property type="match status" value="1"/>
</dbReference>
<dbReference type="Gene3D" id="3.40.50.80">
    <property type="entry name" value="Nucleotide-binding domain of ferredoxin-NADP reductase (FNR) module"/>
    <property type="match status" value="1"/>
</dbReference>
<evidence type="ECO:0000256" key="7">
    <source>
        <dbReference type="ARBA" id="ARBA00022975"/>
    </source>
</evidence>
<dbReference type="GO" id="GO:0044205">
    <property type="term" value="P:'de novo' UMP biosynthetic process"/>
    <property type="evidence" value="ECO:0007669"/>
    <property type="project" value="UniProtKB-UniRule"/>
</dbReference>
<dbReference type="InterPro" id="IPR037117">
    <property type="entry name" value="Dihydroorotate_DH_ele_sf"/>
</dbReference>
<dbReference type="Pfam" id="PF10418">
    <property type="entry name" value="DHODB_Fe-S_bind"/>
    <property type="match status" value="1"/>
</dbReference>
<dbReference type="InterPro" id="IPR001433">
    <property type="entry name" value="OxRdtase_FAD/NAD-bd"/>
</dbReference>
<dbReference type="InterPro" id="IPR017938">
    <property type="entry name" value="Riboflavin_synthase-like_b-brl"/>
</dbReference>
<evidence type="ECO:0000313" key="16">
    <source>
        <dbReference type="Proteomes" id="UP000824162"/>
    </source>
</evidence>
<keyword evidence="8 11" id="KW-0249">Electron transport</keyword>
<keyword evidence="10 11" id="KW-0411">Iron-sulfur</keyword>
<dbReference type="InterPro" id="IPR019480">
    <property type="entry name" value="Dihydroorotate_DH_Fe-S-bd"/>
</dbReference>
<gene>
    <name evidence="11" type="primary">pyrK</name>
    <name evidence="15" type="ORF">H9900_01680</name>
</gene>
<dbReference type="PANTHER" id="PTHR43513:SF3">
    <property type="entry name" value="DIHYDROOROTATE DEHYDROGENASE B (NAD(+)), ELECTRON TRANSFER SUBUNIT-RELATED"/>
    <property type="match status" value="1"/>
</dbReference>
<feature type="binding site" evidence="11 13">
    <location>
        <position position="239"/>
    </location>
    <ligand>
        <name>[2Fe-2S] cluster</name>
        <dbReference type="ChEBI" id="CHEBI:190135"/>
    </ligand>
</feature>
<evidence type="ECO:0000256" key="2">
    <source>
        <dbReference type="ARBA" id="ARBA00022448"/>
    </source>
</evidence>
<dbReference type="AlphaFoldDB" id="A0A9D1TL70"/>
<dbReference type="InterPro" id="IPR023455">
    <property type="entry name" value="Dihydroorotate_DHASE_ETsu"/>
</dbReference>
<dbReference type="InterPro" id="IPR012165">
    <property type="entry name" value="Cyt_c3_hydrogenase_gsu"/>
</dbReference>
<dbReference type="GO" id="GO:0009055">
    <property type="term" value="F:electron transfer activity"/>
    <property type="evidence" value="ECO:0007669"/>
    <property type="project" value="UniProtKB-UniRule"/>
</dbReference>
<dbReference type="EMBL" id="DXIJ01000034">
    <property type="protein sequence ID" value="HIV85500.1"/>
    <property type="molecule type" value="Genomic_DNA"/>
</dbReference>
<keyword evidence="2 11" id="KW-0813">Transport</keyword>
<proteinExistence type="inferred from homology"/>
<protein>
    <recommendedName>
        <fullName evidence="11">Dihydroorotate dehydrogenase B (NAD(+)), electron transfer subunit</fullName>
    </recommendedName>
    <alternativeName>
        <fullName evidence="11">Dihydroorotate oxidase B, electron transfer subunit</fullName>
    </alternativeName>
</protein>
<dbReference type="GO" id="GO:0051537">
    <property type="term" value="F:2 iron, 2 sulfur cluster binding"/>
    <property type="evidence" value="ECO:0007669"/>
    <property type="project" value="UniProtKB-KW"/>
</dbReference>
<evidence type="ECO:0000256" key="11">
    <source>
        <dbReference type="HAMAP-Rule" id="MF_01211"/>
    </source>
</evidence>
<feature type="binding site" evidence="11 12">
    <location>
        <begin position="47"/>
        <end position="50"/>
    </location>
    <ligand>
        <name>FAD</name>
        <dbReference type="ChEBI" id="CHEBI:57692"/>
    </ligand>
</feature>
<keyword evidence="3 11" id="KW-0285">Flavoprotein</keyword>
<evidence type="ECO:0000256" key="9">
    <source>
        <dbReference type="ARBA" id="ARBA00023004"/>
    </source>
</evidence>
<dbReference type="GO" id="GO:0016491">
    <property type="term" value="F:oxidoreductase activity"/>
    <property type="evidence" value="ECO:0007669"/>
    <property type="project" value="InterPro"/>
</dbReference>
<dbReference type="PIRSF" id="PIRSF006816">
    <property type="entry name" value="Cyc3_hyd_g"/>
    <property type="match status" value="1"/>
</dbReference>
<keyword evidence="5 11" id="KW-0479">Metal-binding</keyword>
<dbReference type="GO" id="GO:0050660">
    <property type="term" value="F:flavin adenine dinucleotide binding"/>
    <property type="evidence" value="ECO:0007669"/>
    <property type="project" value="InterPro"/>
</dbReference>
<keyword evidence="4 11" id="KW-0001">2Fe-2S</keyword>
<evidence type="ECO:0000256" key="8">
    <source>
        <dbReference type="ARBA" id="ARBA00022982"/>
    </source>
</evidence>
<comment type="cofactor">
    <cofactor evidence="11">
        <name>[2Fe-2S] cluster</name>
        <dbReference type="ChEBI" id="CHEBI:190135"/>
    </cofactor>
    <text evidence="11">Binds 1 [2Fe-2S] cluster per subunit.</text>
</comment>
<evidence type="ECO:0000256" key="3">
    <source>
        <dbReference type="ARBA" id="ARBA00022630"/>
    </source>
</evidence>